<keyword evidence="3 6" id="KW-1133">Transmembrane helix</keyword>
<evidence type="ECO:0000256" key="5">
    <source>
        <dbReference type="SAM" id="MobiDB-lite"/>
    </source>
</evidence>
<organism evidence="7 8">
    <name type="scientific">Botryosphaeria dothidea</name>
    <dbReference type="NCBI Taxonomy" id="55169"/>
    <lineage>
        <taxon>Eukaryota</taxon>
        <taxon>Fungi</taxon>
        <taxon>Dikarya</taxon>
        <taxon>Ascomycota</taxon>
        <taxon>Pezizomycotina</taxon>
        <taxon>Dothideomycetes</taxon>
        <taxon>Dothideomycetes incertae sedis</taxon>
        <taxon>Botryosphaeriales</taxon>
        <taxon>Botryosphaeriaceae</taxon>
        <taxon>Botryosphaeria</taxon>
    </lineage>
</organism>
<dbReference type="PANTHER" id="PTHR15549:SF26">
    <property type="entry name" value="AXIAL BUDDING PATTERN PROTEIN 2-RELATED"/>
    <property type="match status" value="1"/>
</dbReference>
<comment type="caution">
    <text evidence="7">The sequence shown here is derived from an EMBL/GenBank/DDBJ whole genome shotgun (WGS) entry which is preliminary data.</text>
</comment>
<feature type="transmembrane region" description="Helical" evidence="6">
    <location>
        <begin position="299"/>
        <end position="322"/>
    </location>
</feature>
<evidence type="ECO:0000256" key="6">
    <source>
        <dbReference type="SAM" id="Phobius"/>
    </source>
</evidence>
<dbReference type="AlphaFoldDB" id="A0A8H4J0I8"/>
<evidence type="ECO:0000256" key="4">
    <source>
        <dbReference type="ARBA" id="ARBA00023136"/>
    </source>
</evidence>
<reference evidence="7" key="1">
    <citation type="submission" date="2020-04" db="EMBL/GenBank/DDBJ databases">
        <title>Genome Assembly and Annotation of Botryosphaeria dothidea sdau 11-99, a Latent Pathogen of Apple Fruit Ring Rot in China.</title>
        <authorList>
            <person name="Yu C."/>
            <person name="Diao Y."/>
            <person name="Lu Q."/>
            <person name="Zhao J."/>
            <person name="Cui S."/>
            <person name="Peng C."/>
            <person name="He B."/>
            <person name="Liu H."/>
        </authorList>
    </citation>
    <scope>NUCLEOTIDE SEQUENCE [LARGE SCALE GENOMIC DNA]</scope>
    <source>
        <strain evidence="7">Sdau11-99</strain>
    </source>
</reference>
<keyword evidence="2 6" id="KW-0812">Transmembrane</keyword>
<feature type="compositionally biased region" description="Basic and acidic residues" evidence="5">
    <location>
        <begin position="391"/>
        <end position="407"/>
    </location>
</feature>
<feature type="compositionally biased region" description="Basic and acidic residues" evidence="5">
    <location>
        <begin position="328"/>
        <end position="344"/>
    </location>
</feature>
<accession>A0A8H4J0I8</accession>
<evidence type="ECO:0000256" key="2">
    <source>
        <dbReference type="ARBA" id="ARBA00022692"/>
    </source>
</evidence>
<dbReference type="Proteomes" id="UP000572817">
    <property type="component" value="Unassembled WGS sequence"/>
</dbReference>
<evidence type="ECO:0000256" key="1">
    <source>
        <dbReference type="ARBA" id="ARBA00004167"/>
    </source>
</evidence>
<feature type="region of interest" description="Disordered" evidence="5">
    <location>
        <begin position="257"/>
        <end position="293"/>
    </location>
</feature>
<dbReference type="SUPFAM" id="SSF52058">
    <property type="entry name" value="L domain-like"/>
    <property type="match status" value="1"/>
</dbReference>
<dbReference type="GO" id="GO:0071944">
    <property type="term" value="C:cell periphery"/>
    <property type="evidence" value="ECO:0007669"/>
    <property type="project" value="UniProtKB-ARBA"/>
</dbReference>
<name>A0A8H4J0I8_9PEZI</name>
<sequence>MSSLASDSLRFVDTVVLEMNTILATVDFSKLTSLNQIQWNGLPALSEGSISMPVTSVQSIDIQSTFLSTFDGLGLDRLETTVTSAINISANGDDLLLSLPLLTSAFHASFRNVSELSIPALATVNGSPLLQGNNIDTFSAAALKAVESNLGFSSNSYLVNISLPALTTIGGNVTLYDNENLTSVSFAELETVEGAVNMSGTYTGVAFPSLQKLHGTLDLATSAKLDCTALQRAAESGAIEGGLTCADKRGTVAVAAASSSTGTSSPTNSASTSDDTSSPSSSSSSSSSSSVTLSTGGKIGIGVGVAGAAVAVASLSVLVYVLRRNRKRENGDRKEKEKWDRKQDGQPSPPPQELPANNIQELEAGQLMNEMDAERGFVEAPPGNRVISELPGDHSRKESMEKGAELL</sequence>
<dbReference type="OrthoDB" id="536881at2759"/>
<dbReference type="EMBL" id="WWBZ02000014">
    <property type="protein sequence ID" value="KAF4310576.1"/>
    <property type="molecule type" value="Genomic_DNA"/>
</dbReference>
<gene>
    <name evidence="7" type="ORF">GTA08_BOTSDO13922</name>
</gene>
<proteinExistence type="predicted"/>
<dbReference type="InterPro" id="IPR051694">
    <property type="entry name" value="Immunoregulatory_rcpt-like"/>
</dbReference>
<evidence type="ECO:0000313" key="8">
    <source>
        <dbReference type="Proteomes" id="UP000572817"/>
    </source>
</evidence>
<evidence type="ECO:0000313" key="7">
    <source>
        <dbReference type="EMBL" id="KAF4310576.1"/>
    </source>
</evidence>
<evidence type="ECO:0008006" key="9">
    <source>
        <dbReference type="Google" id="ProtNLM"/>
    </source>
</evidence>
<keyword evidence="4 6" id="KW-0472">Membrane</keyword>
<protein>
    <recommendedName>
        <fullName evidence="9">Gpi-anchored cell wall organization protein ecm33 protein</fullName>
    </recommendedName>
</protein>
<comment type="subcellular location">
    <subcellularLocation>
        <location evidence="1">Membrane</location>
        <topology evidence="1">Single-pass membrane protein</topology>
    </subcellularLocation>
</comment>
<evidence type="ECO:0000256" key="3">
    <source>
        <dbReference type="ARBA" id="ARBA00022989"/>
    </source>
</evidence>
<feature type="region of interest" description="Disordered" evidence="5">
    <location>
        <begin position="328"/>
        <end position="358"/>
    </location>
</feature>
<dbReference type="PANTHER" id="PTHR15549">
    <property type="entry name" value="PAIRED IMMUNOGLOBULIN-LIKE TYPE 2 RECEPTOR"/>
    <property type="match status" value="1"/>
</dbReference>
<feature type="region of interest" description="Disordered" evidence="5">
    <location>
        <begin position="378"/>
        <end position="407"/>
    </location>
</feature>
<dbReference type="GO" id="GO:0016020">
    <property type="term" value="C:membrane"/>
    <property type="evidence" value="ECO:0007669"/>
    <property type="project" value="UniProtKB-SubCell"/>
</dbReference>
<keyword evidence="8" id="KW-1185">Reference proteome</keyword>